<name>A0A1Y2MFB3_EPING</name>
<dbReference type="InParanoid" id="A0A1Y2MFB3"/>
<dbReference type="EMBL" id="KZ107838">
    <property type="protein sequence ID" value="OSS54167.1"/>
    <property type="molecule type" value="Genomic_DNA"/>
</dbReference>
<proteinExistence type="predicted"/>
<dbReference type="AlphaFoldDB" id="A0A1Y2MFB3"/>
<protein>
    <submittedName>
        <fullName evidence="1">Uncharacterized protein</fullName>
    </submittedName>
</protein>
<evidence type="ECO:0000313" key="2">
    <source>
        <dbReference type="Proteomes" id="UP000193240"/>
    </source>
</evidence>
<gene>
    <name evidence="1" type="ORF">B5807_00455</name>
</gene>
<evidence type="ECO:0000313" key="1">
    <source>
        <dbReference type="EMBL" id="OSS54167.1"/>
    </source>
</evidence>
<organism evidence="1 2">
    <name type="scientific">Epicoccum nigrum</name>
    <name type="common">Soil fungus</name>
    <name type="synonym">Epicoccum purpurascens</name>
    <dbReference type="NCBI Taxonomy" id="105696"/>
    <lineage>
        <taxon>Eukaryota</taxon>
        <taxon>Fungi</taxon>
        <taxon>Dikarya</taxon>
        <taxon>Ascomycota</taxon>
        <taxon>Pezizomycotina</taxon>
        <taxon>Dothideomycetes</taxon>
        <taxon>Pleosporomycetidae</taxon>
        <taxon>Pleosporales</taxon>
        <taxon>Pleosporineae</taxon>
        <taxon>Didymellaceae</taxon>
        <taxon>Epicoccum</taxon>
    </lineage>
</organism>
<reference evidence="1 2" key="1">
    <citation type="journal article" date="2017" name="Genome Announc.">
        <title>Genome sequence of the saprophytic ascomycete Epicoccum nigrum ICMP 19927 strain isolated from New Zealand.</title>
        <authorList>
            <person name="Fokin M."/>
            <person name="Fleetwood D."/>
            <person name="Weir B.S."/>
            <person name="Villas-Boas S.G."/>
        </authorList>
    </citation>
    <scope>NUCLEOTIDE SEQUENCE [LARGE SCALE GENOMIC DNA]</scope>
    <source>
        <strain evidence="1 2">ICMP 19927</strain>
    </source>
</reference>
<sequence>MPPPKESVFEVLECLGFHDYGSSSIPWAHKVYHYSPLIDLYKYEIPSLFDRLLRDEGLFLERTDPDLSEAELCELLEEYGPLIWSVPGQGPRDHLLTPQADNLYPAELIYPRDKFR</sequence>
<keyword evidence="2" id="KW-1185">Reference proteome</keyword>
<accession>A0A1Y2MFB3</accession>
<dbReference type="Proteomes" id="UP000193240">
    <property type="component" value="Unassembled WGS sequence"/>
</dbReference>